<feature type="region of interest" description="Disordered" evidence="1">
    <location>
        <begin position="50"/>
        <end position="95"/>
    </location>
</feature>
<dbReference type="KEGG" id="fcy:FRACYDRAFT_257474"/>
<name>A0A1E7EJ30_9STRA</name>
<sequence>MTKEQFKNKYAVDVNIIIQRSTTLYGKYFDELKQDPKLFVREAKGVGKMIRMEDDDDGNDGDRDGGGVGDVGEGGGGGGGDDDDDDDNNPNNNNNNNFFPCTALIVYSKKNIFGYGNDGDNDRTEQLEIVEIPGTFVYIPNFFPDFFHDKDNDGDRDLGGVGDVGEGGVLVSIYVILVDATQSTLTSNGSTFDATTTTTTTTTTSTTKYDMINNQEIGQDILDAVEFTNSFFEPQRRGSRNDRRTPGHGLFSDPG</sequence>
<keyword evidence="3" id="KW-1185">Reference proteome</keyword>
<feature type="region of interest" description="Disordered" evidence="1">
    <location>
        <begin position="234"/>
        <end position="255"/>
    </location>
</feature>
<evidence type="ECO:0000313" key="2">
    <source>
        <dbReference type="EMBL" id="OEU05906.1"/>
    </source>
</evidence>
<dbReference type="EMBL" id="KV784445">
    <property type="protein sequence ID" value="OEU05906.1"/>
    <property type="molecule type" value="Genomic_DNA"/>
</dbReference>
<evidence type="ECO:0000256" key="1">
    <source>
        <dbReference type="SAM" id="MobiDB-lite"/>
    </source>
</evidence>
<dbReference type="AlphaFoldDB" id="A0A1E7EJ30"/>
<evidence type="ECO:0000313" key="3">
    <source>
        <dbReference type="Proteomes" id="UP000095751"/>
    </source>
</evidence>
<accession>A0A1E7EJ30</accession>
<organism evidence="2 3">
    <name type="scientific">Fragilariopsis cylindrus CCMP1102</name>
    <dbReference type="NCBI Taxonomy" id="635003"/>
    <lineage>
        <taxon>Eukaryota</taxon>
        <taxon>Sar</taxon>
        <taxon>Stramenopiles</taxon>
        <taxon>Ochrophyta</taxon>
        <taxon>Bacillariophyta</taxon>
        <taxon>Bacillariophyceae</taxon>
        <taxon>Bacillariophycidae</taxon>
        <taxon>Bacillariales</taxon>
        <taxon>Bacillariaceae</taxon>
        <taxon>Fragilariopsis</taxon>
    </lineage>
</organism>
<feature type="compositionally biased region" description="Gly residues" evidence="1">
    <location>
        <begin position="66"/>
        <end position="79"/>
    </location>
</feature>
<dbReference type="InParanoid" id="A0A1E7EJ30"/>
<feature type="compositionally biased region" description="Basic and acidic residues" evidence="1">
    <location>
        <begin position="234"/>
        <end position="245"/>
    </location>
</feature>
<gene>
    <name evidence="2" type="ORF">FRACYDRAFT_257474</name>
</gene>
<reference evidence="2 3" key="1">
    <citation type="submission" date="2016-09" db="EMBL/GenBank/DDBJ databases">
        <title>Extensive genetic diversity and differential bi-allelic expression allows diatom success in the polar Southern Ocean.</title>
        <authorList>
            <consortium name="DOE Joint Genome Institute"/>
            <person name="Mock T."/>
            <person name="Otillar R.P."/>
            <person name="Strauss J."/>
            <person name="Dupont C."/>
            <person name="Frickenhaus S."/>
            <person name="Maumus F."/>
            <person name="Mcmullan M."/>
            <person name="Sanges R."/>
            <person name="Schmutz J."/>
            <person name="Toseland A."/>
            <person name="Valas R."/>
            <person name="Veluchamy A."/>
            <person name="Ward B.J."/>
            <person name="Allen A."/>
            <person name="Barry K."/>
            <person name="Falciatore A."/>
            <person name="Ferrante M."/>
            <person name="Fortunato A.E."/>
            <person name="Gloeckner G."/>
            <person name="Gruber A."/>
            <person name="Hipkin R."/>
            <person name="Janech M."/>
            <person name="Kroth P."/>
            <person name="Leese F."/>
            <person name="Lindquist E."/>
            <person name="Lyon B.R."/>
            <person name="Martin J."/>
            <person name="Mayer C."/>
            <person name="Parker M."/>
            <person name="Quesneville H."/>
            <person name="Raymond J."/>
            <person name="Uhlig C."/>
            <person name="Valentin K.U."/>
            <person name="Worden A.Z."/>
            <person name="Armbrust E.V."/>
            <person name="Bowler C."/>
            <person name="Green B."/>
            <person name="Moulton V."/>
            <person name="Van Oosterhout C."/>
            <person name="Grigoriev I."/>
        </authorList>
    </citation>
    <scope>NUCLEOTIDE SEQUENCE [LARGE SCALE GENOMIC DNA]</scope>
    <source>
        <strain evidence="2 3">CCMP1102</strain>
    </source>
</reference>
<dbReference type="Proteomes" id="UP000095751">
    <property type="component" value="Unassembled WGS sequence"/>
</dbReference>
<proteinExistence type="predicted"/>
<protein>
    <submittedName>
        <fullName evidence="2">Uncharacterized protein</fullName>
    </submittedName>
</protein>